<gene>
    <name evidence="3" type="ORF">D2962_12025</name>
</gene>
<evidence type="ECO:0000313" key="4">
    <source>
        <dbReference type="Proteomes" id="UP000280960"/>
    </source>
</evidence>
<organism evidence="3 4">
    <name type="scientific">Biomaibacter acetigenes</name>
    <dbReference type="NCBI Taxonomy" id="2316383"/>
    <lineage>
        <taxon>Bacteria</taxon>
        <taxon>Bacillati</taxon>
        <taxon>Bacillota</taxon>
        <taxon>Clostridia</taxon>
        <taxon>Thermosediminibacterales</taxon>
        <taxon>Tepidanaerobacteraceae</taxon>
        <taxon>Biomaibacter</taxon>
    </lineage>
</organism>
<accession>A0A3G2R754</accession>
<dbReference type="EMBL" id="CP033169">
    <property type="protein sequence ID" value="AYO31229.1"/>
    <property type="molecule type" value="Genomic_DNA"/>
</dbReference>
<dbReference type="Pfam" id="PF13181">
    <property type="entry name" value="TPR_8"/>
    <property type="match status" value="1"/>
</dbReference>
<dbReference type="AlphaFoldDB" id="A0A3G2R754"/>
<keyword evidence="2" id="KW-0472">Membrane</keyword>
<dbReference type="KEGG" id="bacg:D2962_12025"/>
<dbReference type="Proteomes" id="UP000280960">
    <property type="component" value="Chromosome"/>
</dbReference>
<dbReference type="Pfam" id="PF13432">
    <property type="entry name" value="TPR_16"/>
    <property type="match status" value="1"/>
</dbReference>
<evidence type="ECO:0008006" key="5">
    <source>
        <dbReference type="Google" id="ProtNLM"/>
    </source>
</evidence>
<evidence type="ECO:0000313" key="3">
    <source>
        <dbReference type="EMBL" id="AYO31229.1"/>
    </source>
</evidence>
<dbReference type="PROSITE" id="PS50005">
    <property type="entry name" value="TPR"/>
    <property type="match status" value="1"/>
</dbReference>
<dbReference type="SMART" id="SM00028">
    <property type="entry name" value="TPR"/>
    <property type="match status" value="3"/>
</dbReference>
<proteinExistence type="predicted"/>
<feature type="repeat" description="TPR" evidence="1">
    <location>
        <begin position="634"/>
        <end position="667"/>
    </location>
</feature>
<evidence type="ECO:0000256" key="1">
    <source>
        <dbReference type="PROSITE-ProRule" id="PRU00339"/>
    </source>
</evidence>
<name>A0A3G2R754_9FIRM</name>
<sequence>MNMTKKIKFLFFLMLITVLSIIFPLVAFYSGDDLIMDMAGYYIKNGDMSQAMTYYDRLEAFFPQSPRIFEERFYRAGLLIQKDSYPGRMVFRFSGITDKIQKPGMASFLDSRAVMEPDSSENIQSALDTLNQLSKDLSEGGKKGWIERYIPWLEAKCFYELGDSDRAARILEGIDFDNPEASWPLTIWLRILLDRGKYDDVRKMVDEYANKSRQPGQGMMAELYDLKGDAFLAEGLTDEAMACYEKAKSFIPAQFSWLKEQKFMKIVRAELSQENLEKGLDEKIAQVMRIKTPSNQHGGEGVFGRITEDGRPVVGQKILIADPGDDINFSGRYPTVESCYSDIGGNFYFPHTPKNPVFGIGLPVEKARDSSLSVKKSKSAENSFYELSIVPVINAGAEVNDAGRGNQVSLFWDAVPGAKRYDIFLIPPEKKPEKIFVSSVNEVEVKEKALKIYWQIPQEELLALKPNPSPFEDIKPYNILGPLYPGAGSFIYIKAYNGDGNLLSDSMGFSTWDRILSKSSNEGSPAGPYVFCKNMDEGDTFVMKGLFLHAAERYEQEIAKRPDNKETLEKMARLYLWAPGVKDTGKAAEFLKMLRKRDDLRYKRLSAELLFQQGNVKGAEGLFEALMERGELDPAGYHILAGIYLQAGDYDGSIDSYRKVFEMSKEKLMDYSPITAACMKGDFEQAYALADEIVFDGQRFFDVLTKARSKKYSPDVMADFKKMLAYLIVPPSRDAEAAFEIAYKDFTKKYPRYQELSDTAFKLGFNRFK</sequence>
<keyword evidence="4" id="KW-1185">Reference proteome</keyword>
<feature type="transmembrane region" description="Helical" evidence="2">
    <location>
        <begin position="9"/>
        <end position="29"/>
    </location>
</feature>
<evidence type="ECO:0000256" key="2">
    <source>
        <dbReference type="SAM" id="Phobius"/>
    </source>
</evidence>
<protein>
    <recommendedName>
        <fullName evidence="5">Tetratricopeptide repeat protein</fullName>
    </recommendedName>
</protein>
<dbReference type="InterPro" id="IPR011990">
    <property type="entry name" value="TPR-like_helical_dom_sf"/>
</dbReference>
<reference evidence="3 4" key="1">
    <citation type="submission" date="2018-10" db="EMBL/GenBank/DDBJ databases">
        <authorList>
            <person name="Zhang X."/>
        </authorList>
    </citation>
    <scope>NUCLEOTIDE SEQUENCE [LARGE SCALE GENOMIC DNA]</scope>
    <source>
        <strain evidence="3 4">SK-G1</strain>
    </source>
</reference>
<dbReference type="InterPro" id="IPR019734">
    <property type="entry name" value="TPR_rpt"/>
</dbReference>
<keyword evidence="2" id="KW-1133">Transmembrane helix</keyword>
<keyword evidence="2" id="KW-0812">Transmembrane</keyword>
<dbReference type="Gene3D" id="1.25.40.10">
    <property type="entry name" value="Tetratricopeptide repeat domain"/>
    <property type="match status" value="2"/>
</dbReference>
<keyword evidence="1" id="KW-0802">TPR repeat</keyword>
<dbReference type="SUPFAM" id="SSF48452">
    <property type="entry name" value="TPR-like"/>
    <property type="match status" value="2"/>
</dbReference>